<name>A0A498R8Z0_9FIRM</name>
<keyword evidence="2" id="KW-1185">Reference proteome</keyword>
<organism evidence="1 2">
    <name type="scientific">Lucifera butyrica</name>
    <dbReference type="NCBI Taxonomy" id="1351585"/>
    <lineage>
        <taxon>Bacteria</taxon>
        <taxon>Bacillati</taxon>
        <taxon>Bacillota</taxon>
        <taxon>Negativicutes</taxon>
        <taxon>Veillonellales</taxon>
        <taxon>Veillonellaceae</taxon>
        <taxon>Lucifera</taxon>
    </lineage>
</organism>
<gene>
    <name evidence="1" type="ORF">LUCI_4462</name>
</gene>
<dbReference type="RefSeq" id="WP_122629997.1">
    <property type="nucleotide sequence ID" value="NZ_UPPP01000107.1"/>
</dbReference>
<proteinExistence type="predicted"/>
<dbReference type="Proteomes" id="UP000277811">
    <property type="component" value="Unassembled WGS sequence"/>
</dbReference>
<accession>A0A498R8Z0</accession>
<dbReference type="PROSITE" id="PS00409">
    <property type="entry name" value="PROKAR_NTER_METHYL"/>
    <property type="match status" value="1"/>
</dbReference>
<sequence>MNLKNSKGFSLIELLVGMALLSIILAGIGEILSSSISAYQYSMEQGTNANNLRDVLAQITHEIRYATSITNPAFVASSKNTANRIDYTIVVNGVTETHTISVGTGTDAHTLLINHNNGTIQRFAINRIPSSASIIFTRDDTSKRKITVSLTLQDQAAQNAPVTTMTTDVVTLLDLP</sequence>
<dbReference type="Pfam" id="PF07963">
    <property type="entry name" value="N_methyl"/>
    <property type="match status" value="1"/>
</dbReference>
<dbReference type="OrthoDB" id="2857850at2"/>
<dbReference type="InterPro" id="IPR012902">
    <property type="entry name" value="N_methyl_site"/>
</dbReference>
<evidence type="ECO:0000313" key="1">
    <source>
        <dbReference type="EMBL" id="VBB09176.1"/>
    </source>
</evidence>
<dbReference type="NCBIfam" id="TIGR02532">
    <property type="entry name" value="IV_pilin_GFxxxE"/>
    <property type="match status" value="1"/>
</dbReference>
<reference evidence="1 2" key="1">
    <citation type="submission" date="2018-06" db="EMBL/GenBank/DDBJ databases">
        <authorList>
            <person name="Strepis N."/>
        </authorList>
    </citation>
    <scope>NUCLEOTIDE SEQUENCE [LARGE SCALE GENOMIC DNA]</scope>
    <source>
        <strain evidence="1">LUCI</strain>
    </source>
</reference>
<dbReference type="EMBL" id="UPPP01000107">
    <property type="protein sequence ID" value="VBB09176.1"/>
    <property type="molecule type" value="Genomic_DNA"/>
</dbReference>
<evidence type="ECO:0000313" key="2">
    <source>
        <dbReference type="Proteomes" id="UP000277811"/>
    </source>
</evidence>
<protein>
    <submittedName>
        <fullName evidence="1">Type iv pilin n-term methylation site gfxxxe</fullName>
    </submittedName>
</protein>
<dbReference type="AlphaFoldDB" id="A0A498R8Z0"/>